<dbReference type="AlphaFoldDB" id="A0A3N0XH13"/>
<evidence type="ECO:0000259" key="5">
    <source>
        <dbReference type="PROSITE" id="PS51465"/>
    </source>
</evidence>
<organism evidence="6 7">
    <name type="scientific">Anabarilius grahami</name>
    <name type="common">Kanglang fish</name>
    <name type="synonym">Barilius grahami</name>
    <dbReference type="NCBI Taxonomy" id="495550"/>
    <lineage>
        <taxon>Eukaryota</taxon>
        <taxon>Metazoa</taxon>
        <taxon>Chordata</taxon>
        <taxon>Craniata</taxon>
        <taxon>Vertebrata</taxon>
        <taxon>Euteleostomi</taxon>
        <taxon>Actinopterygii</taxon>
        <taxon>Neopterygii</taxon>
        <taxon>Teleostei</taxon>
        <taxon>Ostariophysi</taxon>
        <taxon>Cypriniformes</taxon>
        <taxon>Xenocyprididae</taxon>
        <taxon>Xenocypridinae</taxon>
        <taxon>Xenocypridinae incertae sedis</taxon>
        <taxon>Anabarilius</taxon>
    </lineage>
</organism>
<keyword evidence="2" id="KW-1015">Disulfide bond</keyword>
<dbReference type="GO" id="GO:0005518">
    <property type="term" value="F:collagen binding"/>
    <property type="evidence" value="ECO:0007669"/>
    <property type="project" value="TreeGrafter"/>
</dbReference>
<dbReference type="Gene3D" id="3.30.60.30">
    <property type="match status" value="1"/>
</dbReference>
<keyword evidence="3" id="KW-0325">Glycoprotein</keyword>
<keyword evidence="1" id="KW-0732">Signal</keyword>
<dbReference type="Pfam" id="PF07648">
    <property type="entry name" value="Kazal_2"/>
    <property type="match status" value="1"/>
</dbReference>
<sequence>MFIFACVSALDPAKDPCLKMKCGRHKVCVAEDYQTPTCVSQRRMSFKDMNLNSPLLKCQRCPVVHPSPVCGTDGHTYSTKVKDTLPVSCISGKQISVKCPGQCPCLSGNTAEKRGPELLTLATTTTKTECRFSSPPQKDWELRQHSQPKSSQGQLDQRTIVLSRKASGKRS</sequence>
<dbReference type="InterPro" id="IPR002350">
    <property type="entry name" value="Kazal_dom"/>
</dbReference>
<dbReference type="Proteomes" id="UP000281406">
    <property type="component" value="Unassembled WGS sequence"/>
</dbReference>
<evidence type="ECO:0000256" key="1">
    <source>
        <dbReference type="ARBA" id="ARBA00022729"/>
    </source>
</evidence>
<evidence type="ECO:0000256" key="4">
    <source>
        <dbReference type="SAM" id="MobiDB-lite"/>
    </source>
</evidence>
<dbReference type="OrthoDB" id="8875634at2759"/>
<feature type="compositionally biased region" description="Polar residues" evidence="4">
    <location>
        <begin position="145"/>
        <end position="157"/>
    </location>
</feature>
<proteinExistence type="predicted"/>
<evidence type="ECO:0000256" key="3">
    <source>
        <dbReference type="ARBA" id="ARBA00023180"/>
    </source>
</evidence>
<dbReference type="GO" id="GO:0050840">
    <property type="term" value="F:extracellular matrix binding"/>
    <property type="evidence" value="ECO:0007669"/>
    <property type="project" value="TreeGrafter"/>
</dbReference>
<reference evidence="6 7" key="1">
    <citation type="submission" date="2018-10" db="EMBL/GenBank/DDBJ databases">
        <title>Genome assembly for a Yunnan-Guizhou Plateau 3E fish, Anabarilius grahami (Regan), and its evolutionary and genetic applications.</title>
        <authorList>
            <person name="Jiang W."/>
        </authorList>
    </citation>
    <scope>NUCLEOTIDE SEQUENCE [LARGE SCALE GENOMIC DNA]</scope>
    <source>
        <strain evidence="6">AG-KIZ</strain>
        <tissue evidence="6">Muscle</tissue>
    </source>
</reference>
<dbReference type="GO" id="GO:0005509">
    <property type="term" value="F:calcium ion binding"/>
    <property type="evidence" value="ECO:0007669"/>
    <property type="project" value="TreeGrafter"/>
</dbReference>
<dbReference type="PROSITE" id="PS51465">
    <property type="entry name" value="KAZAL_2"/>
    <property type="match status" value="1"/>
</dbReference>
<evidence type="ECO:0000256" key="2">
    <source>
        <dbReference type="ARBA" id="ARBA00023157"/>
    </source>
</evidence>
<keyword evidence="7" id="KW-1185">Reference proteome</keyword>
<dbReference type="InterPro" id="IPR036058">
    <property type="entry name" value="Kazal_dom_sf"/>
</dbReference>
<dbReference type="GO" id="GO:0005615">
    <property type="term" value="C:extracellular space"/>
    <property type="evidence" value="ECO:0007669"/>
    <property type="project" value="TreeGrafter"/>
</dbReference>
<dbReference type="EMBL" id="RJVU01075617">
    <property type="protein sequence ID" value="ROI16051.1"/>
    <property type="molecule type" value="Genomic_DNA"/>
</dbReference>
<dbReference type="CDD" id="cd00104">
    <property type="entry name" value="KAZAL_FS"/>
    <property type="match status" value="1"/>
</dbReference>
<protein>
    <submittedName>
        <fullName evidence="6">Testican-3</fullName>
    </submittedName>
</protein>
<evidence type="ECO:0000313" key="6">
    <source>
        <dbReference type="EMBL" id="ROI16051.1"/>
    </source>
</evidence>
<dbReference type="PANTHER" id="PTHR13866">
    <property type="entry name" value="SPARC OSTEONECTIN"/>
    <property type="match status" value="1"/>
</dbReference>
<dbReference type="PANTHER" id="PTHR13866:SF21">
    <property type="entry name" value="TESTICAN-3"/>
    <property type="match status" value="1"/>
</dbReference>
<feature type="region of interest" description="Disordered" evidence="4">
    <location>
        <begin position="130"/>
        <end position="171"/>
    </location>
</feature>
<evidence type="ECO:0000313" key="7">
    <source>
        <dbReference type="Proteomes" id="UP000281406"/>
    </source>
</evidence>
<dbReference type="SUPFAM" id="SSF100895">
    <property type="entry name" value="Kazal-type serine protease inhibitors"/>
    <property type="match status" value="1"/>
</dbReference>
<accession>A0A3N0XH13</accession>
<feature type="domain" description="Kazal-like" evidence="5">
    <location>
        <begin position="52"/>
        <end position="104"/>
    </location>
</feature>
<gene>
    <name evidence="6" type="ORF">DPX16_14263</name>
</gene>
<comment type="caution">
    <text evidence="6">The sequence shown here is derived from an EMBL/GenBank/DDBJ whole genome shotgun (WGS) entry which is preliminary data.</text>
</comment>
<name>A0A3N0XH13_ANAGA</name>